<proteinExistence type="predicted"/>
<evidence type="ECO:0000259" key="3">
    <source>
        <dbReference type="PROSITE" id="PS50102"/>
    </source>
</evidence>
<dbReference type="SUPFAM" id="SSF54928">
    <property type="entry name" value="RNA-binding domain, RBD"/>
    <property type="match status" value="1"/>
</dbReference>
<dbReference type="EMBL" id="MCGR01000043">
    <property type="protein sequence ID" value="ORY74039.1"/>
    <property type="molecule type" value="Genomic_DNA"/>
</dbReference>
<name>A0A1Y2ER74_9BASI</name>
<evidence type="ECO:0000313" key="4">
    <source>
        <dbReference type="EMBL" id="ORY74039.1"/>
    </source>
</evidence>
<reference evidence="4 5" key="1">
    <citation type="submission" date="2016-07" db="EMBL/GenBank/DDBJ databases">
        <title>Pervasive Adenine N6-methylation of Active Genes in Fungi.</title>
        <authorList>
            <consortium name="DOE Joint Genome Institute"/>
            <person name="Mondo S.J."/>
            <person name="Dannebaum R.O."/>
            <person name="Kuo R.C."/>
            <person name="Labutti K."/>
            <person name="Haridas S."/>
            <person name="Kuo A."/>
            <person name="Salamov A."/>
            <person name="Ahrendt S.R."/>
            <person name="Lipzen A."/>
            <person name="Sullivan W."/>
            <person name="Andreopoulos W.B."/>
            <person name="Clum A."/>
            <person name="Lindquist E."/>
            <person name="Daum C."/>
            <person name="Ramamoorthy G.K."/>
            <person name="Gryganskyi A."/>
            <person name="Culley D."/>
            <person name="Magnuson J.K."/>
            <person name="James T.Y."/>
            <person name="O'Malley M.A."/>
            <person name="Stajich J.E."/>
            <person name="Spatafora J.W."/>
            <person name="Visel A."/>
            <person name="Grigoriev I.V."/>
        </authorList>
    </citation>
    <scope>NUCLEOTIDE SEQUENCE [LARGE SCALE GENOMIC DNA]</scope>
    <source>
        <strain evidence="4 5">62-1032</strain>
    </source>
</reference>
<dbReference type="PROSITE" id="PS50102">
    <property type="entry name" value="RRM"/>
    <property type="match status" value="1"/>
</dbReference>
<evidence type="ECO:0000256" key="1">
    <source>
        <dbReference type="PROSITE-ProRule" id="PRU00176"/>
    </source>
</evidence>
<feature type="compositionally biased region" description="Basic and acidic residues" evidence="2">
    <location>
        <begin position="302"/>
        <end position="392"/>
    </location>
</feature>
<feature type="domain" description="RRM" evidence="3">
    <location>
        <begin position="610"/>
        <end position="692"/>
    </location>
</feature>
<sequence>MGTEDPFPLFHLAELDFTVTASTISSLAAHQLPLAQYSTDYSETLEKPLKKAWRQRRERARARMGQPIGVHASEADKQADPLFTRFECIGLDFALTSLRDLTSAQLACVAFHPDANADLVETAEEIFFARRERDFSAGLSLPPPPPRVSAPAPAPTPVAAPLTPTAVLPPRPEIALPAFNPAPPAAPLNPIATPSTAPPLPTPVSVPAKSGAAAWLDDVEMEDSPAVDPAPKKVISLEEWRLQQREKEGGARSVHEDARSSSSKTGRRSERGEKRDREGSPRGSESSARRRKTEGAQSWLDDSPRARRESLERESRREERDERRDVRRDDRDSRRDVRDEGYGSRERRLSEGGYGLRDDASRGYDDGGRRADDEKRDDRREGWSRLPLDERSSSGPSPYKTRAAPPTGPANPRGHLSSLPPPPSPPPPPREQDDLPSELTQSLKIVFIRQIPENNTLGDIIRLLQSFHQVAPAGVKLVRNNVPPSLHTGARLVNAYAAYEDAADAQTIKQRLNGFVLAGEHLQAVDGLPPLNHDGTPKTTGVWKWTFMTPRFRRDYHRRQLDRYHSEQSMSSRPRYPDLHQPSRPTFDTRSQGRTIGKDNLPKDISESLYQLYVSGFPLDVKIEELRDFVDHLDGLVGIGVSSEKSISKHRRCAAWFAFTKWADCENACSALQGKRFEERAPEPLTVEIARDKQRRTYWDWADMSKSFRKEHKGPSTQSTPQMPPQPVFQPVFPPEPFAPTSRYAATLVIPPSNSTQAHQLPNGGSMQAPPPSLEPKESAPSRGFVHPSRLALMDTKPVLPDAGNSQDDDEDDDEMIIVEASSSADRRPPPPTLTGANAAASSAAVKNIEDAWASRRRASTQAQRAEPEMSSSASRQGSVASAVQSPSPHKPSLPTSNTTVSDFIQQAVTEGEVSSARAAAASPAPDVGSLSTRLEPPPRMLRQNSAQRSPPLPPSLSLPRSSLPTGPSAFTGRLPPPTGPRSLAIKGANRSPPLSAIPTGPKALNAPRGPKVNTPNGGIVLSVAGGASMRRNSASSASQGQPQAPSTLMSNAQDPNKVEVVKSPSVPVAPSVEANGAIEAEKEGEKGSSVVEAAEVEVDESLKTIAEANGREHKDSTEEETAPAVENGVSVAGTKEELGTKAVPVRGDSEMNEGGK</sequence>
<feature type="compositionally biased region" description="Polar residues" evidence="2">
    <location>
        <begin position="583"/>
        <end position="594"/>
    </location>
</feature>
<comment type="caution">
    <text evidence="4">The sequence shown here is derived from an EMBL/GenBank/DDBJ whole genome shotgun (WGS) entry which is preliminary data.</text>
</comment>
<keyword evidence="1" id="KW-0694">RNA-binding</keyword>
<dbReference type="PANTHER" id="PTHR48125:SF10">
    <property type="entry name" value="OS12G0136300 PROTEIN"/>
    <property type="match status" value="1"/>
</dbReference>
<dbReference type="InterPro" id="IPR035979">
    <property type="entry name" value="RBD_domain_sf"/>
</dbReference>
<feature type="region of interest" description="Disordered" evidence="2">
    <location>
        <begin position="754"/>
        <end position="1093"/>
    </location>
</feature>
<dbReference type="AlphaFoldDB" id="A0A1Y2ER74"/>
<feature type="compositionally biased region" description="Basic and acidic residues" evidence="2">
    <location>
        <begin position="244"/>
        <end position="259"/>
    </location>
</feature>
<dbReference type="GO" id="GO:0003723">
    <property type="term" value="F:RNA binding"/>
    <property type="evidence" value="ECO:0007669"/>
    <property type="project" value="UniProtKB-UniRule"/>
</dbReference>
<feature type="compositionally biased region" description="Polar residues" evidence="2">
    <location>
        <begin position="894"/>
        <end position="909"/>
    </location>
</feature>
<protein>
    <recommendedName>
        <fullName evidence="3">RRM domain-containing protein</fullName>
    </recommendedName>
</protein>
<dbReference type="InterPro" id="IPR012677">
    <property type="entry name" value="Nucleotide-bd_a/b_plait_sf"/>
</dbReference>
<feature type="compositionally biased region" description="Low complexity" evidence="2">
    <location>
        <begin position="915"/>
        <end position="926"/>
    </location>
</feature>
<feature type="compositionally biased region" description="Basic and acidic residues" evidence="2">
    <location>
        <begin position="267"/>
        <end position="280"/>
    </location>
</feature>
<feature type="compositionally biased region" description="Low complexity" evidence="2">
    <location>
        <begin position="1062"/>
        <end position="1079"/>
    </location>
</feature>
<feature type="region of interest" description="Disordered" evidence="2">
    <location>
        <begin position="1108"/>
        <end position="1157"/>
    </location>
</feature>
<evidence type="ECO:0000256" key="2">
    <source>
        <dbReference type="SAM" id="MobiDB-lite"/>
    </source>
</evidence>
<dbReference type="OrthoDB" id="2530499at2759"/>
<feature type="compositionally biased region" description="Low complexity" evidence="2">
    <location>
        <begin position="1025"/>
        <end position="1047"/>
    </location>
</feature>
<gene>
    <name evidence="4" type="ORF">BCR35DRAFT_306815</name>
</gene>
<feature type="compositionally biased region" description="Pro residues" evidence="2">
    <location>
        <begin position="419"/>
        <end position="429"/>
    </location>
</feature>
<evidence type="ECO:0000313" key="5">
    <source>
        <dbReference type="Proteomes" id="UP000193467"/>
    </source>
</evidence>
<dbReference type="InParanoid" id="A0A1Y2ER74"/>
<organism evidence="4 5">
    <name type="scientific">Leucosporidium creatinivorum</name>
    <dbReference type="NCBI Taxonomy" id="106004"/>
    <lineage>
        <taxon>Eukaryota</taxon>
        <taxon>Fungi</taxon>
        <taxon>Dikarya</taxon>
        <taxon>Basidiomycota</taxon>
        <taxon>Pucciniomycotina</taxon>
        <taxon>Microbotryomycetes</taxon>
        <taxon>Leucosporidiales</taxon>
        <taxon>Leucosporidium</taxon>
    </lineage>
</organism>
<feature type="region of interest" description="Disordered" evidence="2">
    <location>
        <begin position="563"/>
        <end position="600"/>
    </location>
</feature>
<feature type="compositionally biased region" description="Polar residues" evidence="2">
    <location>
        <begin position="754"/>
        <end position="766"/>
    </location>
</feature>
<feature type="compositionally biased region" description="Low complexity" evidence="2">
    <location>
        <begin position="860"/>
        <end position="886"/>
    </location>
</feature>
<dbReference type="PANTHER" id="PTHR48125">
    <property type="entry name" value="LP07818P1"/>
    <property type="match status" value="1"/>
</dbReference>
<keyword evidence="5" id="KW-1185">Reference proteome</keyword>
<feature type="region of interest" description="Disordered" evidence="2">
    <location>
        <begin position="187"/>
        <end position="208"/>
    </location>
</feature>
<feature type="compositionally biased region" description="Acidic residues" evidence="2">
    <location>
        <begin position="807"/>
        <end position="817"/>
    </location>
</feature>
<feature type="compositionally biased region" description="Basic and acidic residues" evidence="2">
    <location>
        <begin position="1148"/>
        <end position="1157"/>
    </location>
</feature>
<accession>A0A1Y2ER74</accession>
<dbReference type="InterPro" id="IPR000504">
    <property type="entry name" value="RRM_dom"/>
</dbReference>
<feature type="region of interest" description="Disordered" evidence="2">
    <location>
        <begin position="244"/>
        <end position="436"/>
    </location>
</feature>
<dbReference type="Proteomes" id="UP000193467">
    <property type="component" value="Unassembled WGS sequence"/>
</dbReference>
<dbReference type="Gene3D" id="3.30.70.330">
    <property type="match status" value="1"/>
</dbReference>